<sequence>MLYNILALNCFTDTILIYSQQTEELEFIAKQALSISQVDKDSCNIFINQNVIVHIQIGSIMFSSEYYNYDEKQINLTLRRISGDLKTIKQFSVAFFRIETLNDNIYQDSTVIRFNIKFFDRRNCFKNVSLLYDIKNSQVTVQRFSQQLCNFDVQGDIQSSVYVQTDDKYKLVLQEKLAEKYNEWFSTNTTCTDTTCAKFIPELIQILFPLGYYQILIPQTMKKETQAYKPDGTLVKQDTDFKINLILKQTISQFTVDKLITTIDNITLHPLYKSIEVDQKINMIASNIDPVYDSIIVDICIAASNSNSSRYQCFSYKQSQFQPVETIIYRCDQQDDTSFDLCTEKLLQISEFTNDAIGLVYYDTYKDGKLKESFKYYANVVRNNFQPIILTCMLQKVCIAVKLRKGTIMTHSIKEFILEWVSQNEKQRLINVFNFPNENEQYCFAASSSQLSSLTDINSTEFRLSIGDQSLFINKIEDLLQPDVFVHGIIATLILAVIIGCILVILMLFNNKIQK</sequence>
<feature type="transmembrane region" description="Helical" evidence="1">
    <location>
        <begin position="484"/>
        <end position="509"/>
    </location>
</feature>
<reference evidence="2 3" key="1">
    <citation type="journal article" date="2014" name="PLoS Genet.">
        <title>The Genome of Spironucleus salmonicida Highlights a Fish Pathogen Adapted to Fluctuating Environments.</title>
        <authorList>
            <person name="Xu F."/>
            <person name="Jerlstrom-Hultqvist J."/>
            <person name="Einarsson E."/>
            <person name="Astvaldsson A."/>
            <person name="Svard S.G."/>
            <person name="Andersson J.O."/>
        </authorList>
    </citation>
    <scope>NUCLEOTIDE SEQUENCE</scope>
    <source>
        <strain evidence="3">ATCC 50377</strain>
    </source>
</reference>
<evidence type="ECO:0008006" key="5">
    <source>
        <dbReference type="Google" id="ProtNLM"/>
    </source>
</evidence>
<keyword evidence="1" id="KW-1133">Transmembrane helix</keyword>
<keyword evidence="1" id="KW-0812">Transmembrane</keyword>
<gene>
    <name evidence="2" type="ORF">SS50377_13856</name>
    <name evidence="3" type="ORF">SS50377_21598</name>
</gene>
<evidence type="ECO:0000313" key="4">
    <source>
        <dbReference type="Proteomes" id="UP000018208"/>
    </source>
</evidence>
<reference evidence="3" key="2">
    <citation type="submission" date="2020-12" db="EMBL/GenBank/DDBJ databases">
        <title>New Spironucleus salmonicida genome in near-complete chromosomes.</title>
        <authorList>
            <person name="Xu F."/>
            <person name="Kurt Z."/>
            <person name="Jimenez-Gonzalez A."/>
            <person name="Astvaldsson A."/>
            <person name="Andersson J.O."/>
            <person name="Svard S.G."/>
        </authorList>
    </citation>
    <scope>NUCLEOTIDE SEQUENCE</scope>
    <source>
        <strain evidence="3">ATCC 50377</strain>
    </source>
</reference>
<evidence type="ECO:0000313" key="2">
    <source>
        <dbReference type="EMBL" id="EST46139.1"/>
    </source>
</evidence>
<keyword evidence="1" id="KW-0472">Membrane</keyword>
<dbReference type="EMBL" id="AUWU02000002">
    <property type="protein sequence ID" value="KAH0576056.1"/>
    <property type="molecule type" value="Genomic_DNA"/>
</dbReference>
<dbReference type="Proteomes" id="UP000018208">
    <property type="component" value="Unassembled WGS sequence"/>
</dbReference>
<dbReference type="EMBL" id="KI546084">
    <property type="protein sequence ID" value="EST46139.1"/>
    <property type="molecule type" value="Genomic_DNA"/>
</dbReference>
<protein>
    <recommendedName>
        <fullName evidence="5">Transmembrane protein</fullName>
    </recommendedName>
</protein>
<dbReference type="VEuPathDB" id="GiardiaDB:SS50377_21598"/>
<evidence type="ECO:0000313" key="3">
    <source>
        <dbReference type="EMBL" id="KAH0576056.1"/>
    </source>
</evidence>
<accession>V6LZ75</accession>
<organism evidence="2">
    <name type="scientific">Spironucleus salmonicida</name>
    <dbReference type="NCBI Taxonomy" id="348837"/>
    <lineage>
        <taxon>Eukaryota</taxon>
        <taxon>Metamonada</taxon>
        <taxon>Diplomonadida</taxon>
        <taxon>Hexamitidae</taxon>
        <taxon>Hexamitinae</taxon>
        <taxon>Spironucleus</taxon>
    </lineage>
</organism>
<proteinExistence type="predicted"/>
<evidence type="ECO:0000256" key="1">
    <source>
        <dbReference type="SAM" id="Phobius"/>
    </source>
</evidence>
<name>V6LZ75_9EUKA</name>
<keyword evidence="4" id="KW-1185">Reference proteome</keyword>
<dbReference type="AlphaFoldDB" id="V6LZ75"/>